<dbReference type="KEGG" id="scac:106087611"/>
<evidence type="ECO:0000256" key="1">
    <source>
        <dbReference type="ARBA" id="ARBA00004141"/>
    </source>
</evidence>
<keyword evidence="4" id="KW-0109">Calcium transport</keyword>
<keyword evidence="3" id="KW-0050">Antiport</keyword>
<dbReference type="GO" id="GO:0006874">
    <property type="term" value="P:intracellular calcium ion homeostasis"/>
    <property type="evidence" value="ECO:0007669"/>
    <property type="project" value="TreeGrafter"/>
</dbReference>
<keyword evidence="6 8" id="KW-1133">Transmembrane helix</keyword>
<dbReference type="VEuPathDB" id="VectorBase:SCAU016292"/>
<dbReference type="InterPro" id="IPR051359">
    <property type="entry name" value="CaCA_antiporter"/>
</dbReference>
<feature type="transmembrane region" description="Helical" evidence="8">
    <location>
        <begin position="66"/>
        <end position="84"/>
    </location>
</feature>
<keyword evidence="2" id="KW-0813">Transport</keyword>
<evidence type="ECO:0000313" key="10">
    <source>
        <dbReference type="EnsemblMetazoa" id="SCAU016292-PA"/>
    </source>
</evidence>
<proteinExistence type="predicted"/>
<keyword evidence="4" id="KW-0406">Ion transport</keyword>
<dbReference type="AlphaFoldDB" id="A0A1I8QE70"/>
<dbReference type="Gene3D" id="1.20.1420.30">
    <property type="entry name" value="NCX, central ion-binding region"/>
    <property type="match status" value="2"/>
</dbReference>
<evidence type="ECO:0000256" key="8">
    <source>
        <dbReference type="SAM" id="Phobius"/>
    </source>
</evidence>
<accession>A0A1I8QE70</accession>
<dbReference type="InterPro" id="IPR004837">
    <property type="entry name" value="NaCa_Exmemb"/>
</dbReference>
<evidence type="ECO:0000256" key="3">
    <source>
        <dbReference type="ARBA" id="ARBA00022449"/>
    </source>
</evidence>
<dbReference type="EnsemblMetazoa" id="SCAU016292-RA">
    <property type="protein sequence ID" value="SCAU016292-PA"/>
    <property type="gene ID" value="SCAU016292"/>
</dbReference>
<evidence type="ECO:0000256" key="4">
    <source>
        <dbReference type="ARBA" id="ARBA00022568"/>
    </source>
</evidence>
<reference evidence="10" key="1">
    <citation type="submission" date="2020-05" db="UniProtKB">
        <authorList>
            <consortium name="EnsemblMetazoa"/>
        </authorList>
    </citation>
    <scope>IDENTIFICATION</scope>
    <source>
        <strain evidence="10">USDA</strain>
    </source>
</reference>
<feature type="transmembrane region" description="Helical" evidence="8">
    <location>
        <begin position="528"/>
        <end position="545"/>
    </location>
</feature>
<feature type="transmembrane region" description="Helical" evidence="8">
    <location>
        <begin position="136"/>
        <end position="161"/>
    </location>
</feature>
<dbReference type="GO" id="GO:0016020">
    <property type="term" value="C:membrane"/>
    <property type="evidence" value="ECO:0007669"/>
    <property type="project" value="UniProtKB-SubCell"/>
</dbReference>
<protein>
    <recommendedName>
        <fullName evidence="9">Sodium/calcium exchanger membrane region domain-containing protein</fullName>
    </recommendedName>
</protein>
<dbReference type="Proteomes" id="UP000095300">
    <property type="component" value="Unassembled WGS sequence"/>
</dbReference>
<feature type="domain" description="Sodium/calcium exchanger membrane region" evidence="9">
    <location>
        <begin position="395"/>
        <end position="543"/>
    </location>
</feature>
<feature type="transmembrane region" description="Helical" evidence="8">
    <location>
        <begin position="502"/>
        <end position="522"/>
    </location>
</feature>
<dbReference type="PANTHER" id="PTHR12266:SF0">
    <property type="entry name" value="MITOCHONDRIAL SODIUM_CALCIUM EXCHANGER PROTEIN"/>
    <property type="match status" value="1"/>
</dbReference>
<gene>
    <name evidence="10" type="primary">106087611</name>
</gene>
<dbReference type="PANTHER" id="PTHR12266">
    <property type="entry name" value="NA+/CA2+ K+ INDEPENDENT EXCHANGER"/>
    <property type="match status" value="1"/>
</dbReference>
<feature type="transmembrane region" description="Helical" evidence="8">
    <location>
        <begin position="362"/>
        <end position="383"/>
    </location>
</feature>
<keyword evidence="11" id="KW-1185">Reference proteome</keyword>
<keyword evidence="5 8" id="KW-0812">Transmembrane</keyword>
<dbReference type="STRING" id="35570.A0A1I8QE70"/>
<evidence type="ECO:0000256" key="6">
    <source>
        <dbReference type="ARBA" id="ARBA00022989"/>
    </source>
</evidence>
<evidence type="ECO:0000256" key="5">
    <source>
        <dbReference type="ARBA" id="ARBA00022692"/>
    </source>
</evidence>
<dbReference type="InterPro" id="IPR044880">
    <property type="entry name" value="NCX_ion-bd_dom_sf"/>
</dbReference>
<evidence type="ECO:0000313" key="11">
    <source>
        <dbReference type="Proteomes" id="UP000095300"/>
    </source>
</evidence>
<sequence length="563" mass="63257">MSEPDYEDFSSYRNFLSCSNVQDLEYSDRCEYVRETPECMDKKYFFNYIEILYCSLRPTSDSQQNWFLILLLCLCILMFMILGTTADKFFCPALEVMSKMLGLSEHLAGVTLLAFGNGSPDLFTNLAGAKESSATLYTNMLGSSIYVTAFIGGVICVIRSFRVDGSNILRDTSFFLFGVLFIDYAMKDGKITTWESIYLIMIYIVYLATILLDQYLLKRHVHSLEAMALNGNLSADSYKQLTMFRQEANIDIIHRTSRTSVDIESTRRSVYGNQTNANENLFQQFLDSLKPFELVDWHQASCIQKSLMCLKAPMTCMLVLFLPIVNYEEERHGWSKLLNCLQVIMTPQVMVLLLCEKSSWYLGLYSLVVTIPLSILCFMYTRTDEPPKFHAVFALISALGSMCAIYSCASETVEILYVLGIILNCSNAFLGCTLLAWGNGVGDLISDATLALHGYPKMAFAACVGGPFFNTLLGIGCVMLLKNLNSETGSATLPSGPLGENCFVFILLILFGTLMWSVTTNFHIRRCIGVFNILLYGLFFLYTVLGECEVIQTYAEISQYGAE</sequence>
<dbReference type="Pfam" id="PF01699">
    <property type="entry name" value="Na_Ca_ex"/>
    <property type="match status" value="2"/>
</dbReference>
<feature type="domain" description="Sodium/calcium exchanger membrane region" evidence="9">
    <location>
        <begin position="74"/>
        <end position="210"/>
    </location>
</feature>
<evidence type="ECO:0000256" key="2">
    <source>
        <dbReference type="ARBA" id="ARBA00022448"/>
    </source>
</evidence>
<dbReference type="GO" id="GO:0005432">
    <property type="term" value="F:calcium:sodium antiporter activity"/>
    <property type="evidence" value="ECO:0007669"/>
    <property type="project" value="TreeGrafter"/>
</dbReference>
<comment type="subcellular location">
    <subcellularLocation>
        <location evidence="1">Membrane</location>
        <topology evidence="1">Multi-pass membrane protein</topology>
    </subcellularLocation>
</comment>
<feature type="transmembrane region" description="Helical" evidence="8">
    <location>
        <begin position="416"/>
        <end position="438"/>
    </location>
</feature>
<keyword evidence="7 8" id="KW-0472">Membrane</keyword>
<feature type="transmembrane region" description="Helical" evidence="8">
    <location>
        <begin position="197"/>
        <end position="217"/>
    </location>
</feature>
<name>A0A1I8QE70_STOCA</name>
<dbReference type="OrthoDB" id="407410at2759"/>
<evidence type="ECO:0000259" key="9">
    <source>
        <dbReference type="Pfam" id="PF01699"/>
    </source>
</evidence>
<evidence type="ECO:0000256" key="7">
    <source>
        <dbReference type="ARBA" id="ARBA00023136"/>
    </source>
</evidence>
<feature type="transmembrane region" description="Helical" evidence="8">
    <location>
        <begin position="458"/>
        <end position="481"/>
    </location>
</feature>
<keyword evidence="4" id="KW-0106">Calcium</keyword>
<organism evidence="10 11">
    <name type="scientific">Stomoxys calcitrans</name>
    <name type="common">Stable fly</name>
    <name type="synonym">Conops calcitrans</name>
    <dbReference type="NCBI Taxonomy" id="35570"/>
    <lineage>
        <taxon>Eukaryota</taxon>
        <taxon>Metazoa</taxon>
        <taxon>Ecdysozoa</taxon>
        <taxon>Arthropoda</taxon>
        <taxon>Hexapoda</taxon>
        <taxon>Insecta</taxon>
        <taxon>Pterygota</taxon>
        <taxon>Neoptera</taxon>
        <taxon>Endopterygota</taxon>
        <taxon>Diptera</taxon>
        <taxon>Brachycera</taxon>
        <taxon>Muscomorpha</taxon>
        <taxon>Muscoidea</taxon>
        <taxon>Muscidae</taxon>
        <taxon>Stomoxys</taxon>
    </lineage>
</organism>
<feature type="transmembrane region" description="Helical" evidence="8">
    <location>
        <begin position="389"/>
        <end position="409"/>
    </location>
</feature>